<reference evidence="7" key="2">
    <citation type="submission" date="2024-10" db="UniProtKB">
        <authorList>
            <consortium name="EnsemblProtists"/>
        </authorList>
    </citation>
    <scope>IDENTIFICATION</scope>
</reference>
<feature type="transmembrane region" description="Helical" evidence="5">
    <location>
        <begin position="433"/>
        <end position="452"/>
    </location>
</feature>
<dbReference type="GO" id="GO:0046872">
    <property type="term" value="F:metal ion binding"/>
    <property type="evidence" value="ECO:0007669"/>
    <property type="project" value="InterPro"/>
</dbReference>
<protein>
    <recommendedName>
        <fullName evidence="6">ATP-grasp domain-containing protein</fullName>
    </recommendedName>
</protein>
<dbReference type="PANTHER" id="PTHR43585">
    <property type="entry name" value="FUMIPYRROLE BIOSYNTHESIS PROTEIN C"/>
    <property type="match status" value="1"/>
</dbReference>
<evidence type="ECO:0000256" key="4">
    <source>
        <dbReference type="PROSITE-ProRule" id="PRU00409"/>
    </source>
</evidence>
<dbReference type="PROSITE" id="PS50975">
    <property type="entry name" value="ATP_GRASP"/>
    <property type="match status" value="1"/>
</dbReference>
<evidence type="ECO:0000313" key="8">
    <source>
        <dbReference type="Proteomes" id="UP000013827"/>
    </source>
</evidence>
<name>A0A0D3J2M9_EMIH1</name>
<dbReference type="PANTHER" id="PTHR43585:SF2">
    <property type="entry name" value="ATP-GRASP ENZYME FSQD"/>
    <property type="match status" value="1"/>
</dbReference>
<dbReference type="Gene3D" id="3.30.470.20">
    <property type="entry name" value="ATP-grasp fold, B domain"/>
    <property type="match status" value="2"/>
</dbReference>
<dbReference type="Proteomes" id="UP000013827">
    <property type="component" value="Unassembled WGS sequence"/>
</dbReference>
<dbReference type="PaxDb" id="2903-EOD17764"/>
<dbReference type="EnsemblProtists" id="EOD17764">
    <property type="protein sequence ID" value="EOD17764"/>
    <property type="gene ID" value="EMIHUDRAFT_102464"/>
</dbReference>
<dbReference type="GO" id="GO:0016874">
    <property type="term" value="F:ligase activity"/>
    <property type="evidence" value="ECO:0007669"/>
    <property type="project" value="UniProtKB-KW"/>
</dbReference>
<dbReference type="AlphaFoldDB" id="A0A0D3J2M9"/>
<dbReference type="GO" id="GO:0005524">
    <property type="term" value="F:ATP binding"/>
    <property type="evidence" value="ECO:0007669"/>
    <property type="project" value="UniProtKB-UniRule"/>
</dbReference>
<keyword evidence="3 4" id="KW-0067">ATP-binding</keyword>
<dbReference type="RefSeq" id="XP_005770193.1">
    <property type="nucleotide sequence ID" value="XM_005770136.1"/>
</dbReference>
<dbReference type="SUPFAM" id="SSF56059">
    <property type="entry name" value="Glutathione synthetase ATP-binding domain-like"/>
    <property type="match status" value="1"/>
</dbReference>
<keyword evidence="8" id="KW-1185">Reference proteome</keyword>
<sequence>MSGQAFIVVDPVSTGGVVAVEAMQRGYSVIIAWSEECSEDMRAHVPDVCKGIKYHAEVEEKSTIPQTAAAVKAAAGGMPIAACIVGAETGVTLADKLSLELGSVQQRAVKATGLRAVREALGTTWTEVKDFVATESMPVVVKPVESAGSDGVKLCHTVEEAKAHFTLLMESQRKRPTNGSAFVYYGMIPVESSSEVAQVLIKYTLGVLKALKLDNGPTHGEVMMTADGPCMVEMNCRSHGWDGSWVPLEKLLTGGYSQPDVAVSSHVDGPAFDKIPAVYPKFKAAGQTARIFTPPWWREGLNGVSKRLHIMLASFVALQTPIGVGSKARLTVGLFCTAVELTVDLFTAVGVLILANPDAKQLEADLATVRKMEKEGLFTFDEEIDPVQADDMVDMLPGRRLTEYSDASRLSGRISGAGAYKASAGGPPTNETLFAVAGAAFAAGALIGLLAAKAVK</sequence>
<keyword evidence="2 4" id="KW-0547">Nucleotide-binding</keyword>
<keyword evidence="1" id="KW-0436">Ligase</keyword>
<dbReference type="InterPro" id="IPR052032">
    <property type="entry name" value="ATP-dep_AA_Ligase"/>
</dbReference>
<organism evidence="7 8">
    <name type="scientific">Emiliania huxleyi (strain CCMP1516)</name>
    <dbReference type="NCBI Taxonomy" id="280463"/>
    <lineage>
        <taxon>Eukaryota</taxon>
        <taxon>Haptista</taxon>
        <taxon>Haptophyta</taxon>
        <taxon>Prymnesiophyceae</taxon>
        <taxon>Isochrysidales</taxon>
        <taxon>Noelaerhabdaceae</taxon>
        <taxon>Emiliania</taxon>
    </lineage>
</organism>
<evidence type="ECO:0000256" key="3">
    <source>
        <dbReference type="ARBA" id="ARBA00022840"/>
    </source>
</evidence>
<dbReference type="InterPro" id="IPR011761">
    <property type="entry name" value="ATP-grasp"/>
</dbReference>
<evidence type="ECO:0000256" key="2">
    <source>
        <dbReference type="ARBA" id="ARBA00022741"/>
    </source>
</evidence>
<evidence type="ECO:0000256" key="5">
    <source>
        <dbReference type="SAM" id="Phobius"/>
    </source>
</evidence>
<evidence type="ECO:0000259" key="6">
    <source>
        <dbReference type="PROSITE" id="PS50975"/>
    </source>
</evidence>
<keyword evidence="5" id="KW-1133">Transmembrane helix</keyword>
<keyword evidence="5" id="KW-0812">Transmembrane</keyword>
<feature type="domain" description="ATP-grasp" evidence="6">
    <location>
        <begin position="106"/>
        <end position="160"/>
    </location>
</feature>
<evidence type="ECO:0000313" key="7">
    <source>
        <dbReference type="EnsemblProtists" id="EOD17764"/>
    </source>
</evidence>
<dbReference type="HOGENOM" id="CLU_029016_3_0_1"/>
<reference evidence="8" key="1">
    <citation type="journal article" date="2013" name="Nature">
        <title>Pan genome of the phytoplankton Emiliania underpins its global distribution.</title>
        <authorList>
            <person name="Read B.A."/>
            <person name="Kegel J."/>
            <person name="Klute M.J."/>
            <person name="Kuo A."/>
            <person name="Lefebvre S.C."/>
            <person name="Maumus F."/>
            <person name="Mayer C."/>
            <person name="Miller J."/>
            <person name="Monier A."/>
            <person name="Salamov A."/>
            <person name="Young J."/>
            <person name="Aguilar M."/>
            <person name="Claverie J.M."/>
            <person name="Frickenhaus S."/>
            <person name="Gonzalez K."/>
            <person name="Herman E.K."/>
            <person name="Lin Y.C."/>
            <person name="Napier J."/>
            <person name="Ogata H."/>
            <person name="Sarno A.F."/>
            <person name="Shmutz J."/>
            <person name="Schroeder D."/>
            <person name="de Vargas C."/>
            <person name="Verret F."/>
            <person name="von Dassow P."/>
            <person name="Valentin K."/>
            <person name="Van de Peer Y."/>
            <person name="Wheeler G."/>
            <person name="Dacks J.B."/>
            <person name="Delwiche C.F."/>
            <person name="Dyhrman S.T."/>
            <person name="Glockner G."/>
            <person name="John U."/>
            <person name="Richards T."/>
            <person name="Worden A.Z."/>
            <person name="Zhang X."/>
            <person name="Grigoriev I.V."/>
            <person name="Allen A.E."/>
            <person name="Bidle K."/>
            <person name="Borodovsky M."/>
            <person name="Bowler C."/>
            <person name="Brownlee C."/>
            <person name="Cock J.M."/>
            <person name="Elias M."/>
            <person name="Gladyshev V.N."/>
            <person name="Groth M."/>
            <person name="Guda C."/>
            <person name="Hadaegh A."/>
            <person name="Iglesias-Rodriguez M.D."/>
            <person name="Jenkins J."/>
            <person name="Jones B.M."/>
            <person name="Lawson T."/>
            <person name="Leese F."/>
            <person name="Lindquist E."/>
            <person name="Lobanov A."/>
            <person name="Lomsadze A."/>
            <person name="Malik S.B."/>
            <person name="Marsh M.E."/>
            <person name="Mackinder L."/>
            <person name="Mock T."/>
            <person name="Mueller-Roeber B."/>
            <person name="Pagarete A."/>
            <person name="Parker M."/>
            <person name="Probert I."/>
            <person name="Quesneville H."/>
            <person name="Raines C."/>
            <person name="Rensing S.A."/>
            <person name="Riano-Pachon D.M."/>
            <person name="Richier S."/>
            <person name="Rokitta S."/>
            <person name="Shiraiwa Y."/>
            <person name="Soanes D.M."/>
            <person name="van der Giezen M."/>
            <person name="Wahlund T.M."/>
            <person name="Williams B."/>
            <person name="Wilson W."/>
            <person name="Wolfe G."/>
            <person name="Wurch L.L."/>
        </authorList>
    </citation>
    <scope>NUCLEOTIDE SEQUENCE</scope>
</reference>
<dbReference type="SMART" id="SM01209">
    <property type="entry name" value="GARS_A"/>
    <property type="match status" value="1"/>
</dbReference>
<evidence type="ECO:0000256" key="1">
    <source>
        <dbReference type="ARBA" id="ARBA00022598"/>
    </source>
</evidence>
<accession>A0A0D3J2M9</accession>
<proteinExistence type="predicted"/>
<keyword evidence="5" id="KW-0472">Membrane</keyword>
<dbReference type="KEGG" id="ehx:EMIHUDRAFT_102464"/>
<dbReference type="GeneID" id="17263972"/>